<keyword evidence="4" id="KW-0249">Electron transport</keyword>
<dbReference type="AlphaFoldDB" id="A0A1M4U5F0"/>
<dbReference type="FunFam" id="3.40.30.10:FF:000001">
    <property type="entry name" value="Thioredoxin"/>
    <property type="match status" value="1"/>
</dbReference>
<sequence>MAIIDVTDQSFATEVESKESGLVLVDFWAPWCGPCKMQAPILDEVASELGDKIKIAKMNVDQNTTSERFGVLSIPTLVVFKDGEMVSKIIGLQQKEQLLSWLNEYR</sequence>
<keyword evidence="6 10" id="KW-0676">Redox-active center</keyword>
<feature type="site" description="Contributes to redox potential value" evidence="9">
    <location>
        <position position="33"/>
    </location>
</feature>
<dbReference type="GO" id="GO:0005829">
    <property type="term" value="C:cytosol"/>
    <property type="evidence" value="ECO:0007669"/>
    <property type="project" value="TreeGrafter"/>
</dbReference>
<reference evidence="12 13" key="1">
    <citation type="submission" date="2016-11" db="EMBL/GenBank/DDBJ databases">
        <authorList>
            <person name="Jaros S."/>
            <person name="Januszkiewicz K."/>
            <person name="Wedrychowicz H."/>
        </authorList>
    </citation>
    <scope>NUCLEOTIDE SEQUENCE [LARGE SCALE GENOMIC DNA]</scope>
    <source>
        <strain evidence="12 13">DSM 44666</strain>
    </source>
</reference>
<feature type="active site" description="Nucleophile" evidence="9">
    <location>
        <position position="35"/>
    </location>
</feature>
<evidence type="ECO:0000256" key="6">
    <source>
        <dbReference type="ARBA" id="ARBA00023284"/>
    </source>
</evidence>
<feature type="disulfide bond" description="Redox-active" evidence="10">
    <location>
        <begin position="32"/>
        <end position="35"/>
    </location>
</feature>
<dbReference type="CDD" id="cd02947">
    <property type="entry name" value="TRX_family"/>
    <property type="match status" value="1"/>
</dbReference>
<dbReference type="InterPro" id="IPR017937">
    <property type="entry name" value="Thioredoxin_CS"/>
</dbReference>
<dbReference type="Proteomes" id="UP000184476">
    <property type="component" value="Unassembled WGS sequence"/>
</dbReference>
<dbReference type="InterPro" id="IPR013766">
    <property type="entry name" value="Thioredoxin_domain"/>
</dbReference>
<dbReference type="InterPro" id="IPR036249">
    <property type="entry name" value="Thioredoxin-like_sf"/>
</dbReference>
<evidence type="ECO:0000256" key="1">
    <source>
        <dbReference type="ARBA" id="ARBA00008987"/>
    </source>
</evidence>
<dbReference type="PANTHER" id="PTHR45663">
    <property type="entry name" value="GEO12009P1"/>
    <property type="match status" value="1"/>
</dbReference>
<evidence type="ECO:0000256" key="4">
    <source>
        <dbReference type="ARBA" id="ARBA00022982"/>
    </source>
</evidence>
<dbReference type="PROSITE" id="PS51352">
    <property type="entry name" value="THIOREDOXIN_2"/>
    <property type="match status" value="1"/>
</dbReference>
<evidence type="ECO:0000256" key="10">
    <source>
        <dbReference type="PIRSR" id="PIRSR000077-4"/>
    </source>
</evidence>
<dbReference type="PROSITE" id="PS00194">
    <property type="entry name" value="THIOREDOXIN_1"/>
    <property type="match status" value="1"/>
</dbReference>
<feature type="domain" description="Thioredoxin" evidence="11">
    <location>
        <begin position="1"/>
        <end position="106"/>
    </location>
</feature>
<dbReference type="EMBL" id="FQVL01000001">
    <property type="protein sequence ID" value="SHE51767.1"/>
    <property type="molecule type" value="Genomic_DNA"/>
</dbReference>
<evidence type="ECO:0000256" key="9">
    <source>
        <dbReference type="PIRSR" id="PIRSR000077-1"/>
    </source>
</evidence>
<feature type="site" description="Contributes to redox potential value" evidence="9">
    <location>
        <position position="34"/>
    </location>
</feature>
<evidence type="ECO:0000313" key="13">
    <source>
        <dbReference type="Proteomes" id="UP000184476"/>
    </source>
</evidence>
<name>A0A1M4U5F0_9BACL</name>
<evidence type="ECO:0000256" key="2">
    <source>
        <dbReference type="ARBA" id="ARBA00020570"/>
    </source>
</evidence>
<dbReference type="NCBIfam" id="TIGR01068">
    <property type="entry name" value="thioredoxin"/>
    <property type="match status" value="1"/>
</dbReference>
<organism evidence="12 13">
    <name type="scientific">Seinonella peptonophila</name>
    <dbReference type="NCBI Taxonomy" id="112248"/>
    <lineage>
        <taxon>Bacteria</taxon>
        <taxon>Bacillati</taxon>
        <taxon>Bacillota</taxon>
        <taxon>Bacilli</taxon>
        <taxon>Bacillales</taxon>
        <taxon>Thermoactinomycetaceae</taxon>
        <taxon>Seinonella</taxon>
    </lineage>
</organism>
<accession>A0A1M4U5F0</accession>
<feature type="active site" description="Nucleophile" evidence="9">
    <location>
        <position position="32"/>
    </location>
</feature>
<dbReference type="InterPro" id="IPR005746">
    <property type="entry name" value="Thioredoxin"/>
</dbReference>
<dbReference type="SUPFAM" id="SSF52833">
    <property type="entry name" value="Thioredoxin-like"/>
    <property type="match status" value="1"/>
</dbReference>
<proteinExistence type="inferred from homology"/>
<dbReference type="Gene3D" id="3.40.30.10">
    <property type="entry name" value="Glutaredoxin"/>
    <property type="match status" value="1"/>
</dbReference>
<evidence type="ECO:0000313" key="12">
    <source>
        <dbReference type="EMBL" id="SHE51767.1"/>
    </source>
</evidence>
<dbReference type="RefSeq" id="WP_073152328.1">
    <property type="nucleotide sequence ID" value="NZ_FQVL01000001.1"/>
</dbReference>
<feature type="site" description="Deprotonates C-terminal active site Cys" evidence="9">
    <location>
        <position position="26"/>
    </location>
</feature>
<dbReference type="Pfam" id="PF00085">
    <property type="entry name" value="Thioredoxin"/>
    <property type="match status" value="1"/>
</dbReference>
<evidence type="ECO:0000259" key="11">
    <source>
        <dbReference type="PROSITE" id="PS51352"/>
    </source>
</evidence>
<gene>
    <name evidence="12" type="ORF">SAMN05444392_101813</name>
</gene>
<keyword evidence="5 10" id="KW-1015">Disulfide bond</keyword>
<dbReference type="OrthoDB" id="9790390at2"/>
<comment type="similarity">
    <text evidence="1 8">Belongs to the thioredoxin family.</text>
</comment>
<dbReference type="PRINTS" id="PR00421">
    <property type="entry name" value="THIOREDOXIN"/>
</dbReference>
<evidence type="ECO:0000256" key="8">
    <source>
        <dbReference type="PIRNR" id="PIRNR000077"/>
    </source>
</evidence>
<evidence type="ECO:0000256" key="7">
    <source>
        <dbReference type="NCBIfam" id="TIGR01068"/>
    </source>
</evidence>
<dbReference type="STRING" id="112248.SAMN05444392_101813"/>
<dbReference type="PANTHER" id="PTHR45663:SF11">
    <property type="entry name" value="GEO12009P1"/>
    <property type="match status" value="1"/>
</dbReference>
<dbReference type="PIRSF" id="PIRSF000077">
    <property type="entry name" value="Thioredoxin"/>
    <property type="match status" value="1"/>
</dbReference>
<protein>
    <recommendedName>
        <fullName evidence="2 7">Thioredoxin</fullName>
    </recommendedName>
</protein>
<evidence type="ECO:0000256" key="5">
    <source>
        <dbReference type="ARBA" id="ARBA00023157"/>
    </source>
</evidence>
<dbReference type="GO" id="GO:0045454">
    <property type="term" value="P:cell redox homeostasis"/>
    <property type="evidence" value="ECO:0007669"/>
    <property type="project" value="TreeGrafter"/>
</dbReference>
<dbReference type="GO" id="GO:0015035">
    <property type="term" value="F:protein-disulfide reductase activity"/>
    <property type="evidence" value="ECO:0007669"/>
    <property type="project" value="UniProtKB-UniRule"/>
</dbReference>
<evidence type="ECO:0000256" key="3">
    <source>
        <dbReference type="ARBA" id="ARBA00022448"/>
    </source>
</evidence>
<keyword evidence="13" id="KW-1185">Reference proteome</keyword>
<keyword evidence="3" id="KW-0813">Transport</keyword>